<organism evidence="1 2">
    <name type="scientific">Clostridium ljungdahlii (strain ATCC 55383 / DSM 13528 / PETC)</name>
    <dbReference type="NCBI Taxonomy" id="748727"/>
    <lineage>
        <taxon>Bacteria</taxon>
        <taxon>Bacillati</taxon>
        <taxon>Bacillota</taxon>
        <taxon>Clostridia</taxon>
        <taxon>Eubacteriales</taxon>
        <taxon>Clostridiaceae</taxon>
        <taxon>Clostridium</taxon>
    </lineage>
</organism>
<evidence type="ECO:0000313" key="2">
    <source>
        <dbReference type="Proteomes" id="UP000077020"/>
    </source>
</evidence>
<reference evidence="1 2" key="1">
    <citation type="journal article" date="2016" name="Biotechnol. Bioeng.">
        <title>Traits of selected Clostridium strains for syngas fermentation to ethanol.</title>
        <authorList>
            <person name="Martin M.E."/>
            <person name="Richter H."/>
            <person name="Saha S."/>
            <person name="Angenent L.T."/>
        </authorList>
    </citation>
    <scope>NUCLEOTIDE SEQUENCE [LARGE SCALE GENOMIC DNA]</scope>
    <source>
        <strain evidence="1 2">PETC</strain>
    </source>
</reference>
<accession>A0ABX2TNM1</accession>
<evidence type="ECO:0000313" key="1">
    <source>
        <dbReference type="EMBL" id="OAA83719.1"/>
    </source>
</evidence>
<keyword evidence="2" id="KW-1185">Reference proteome</keyword>
<comment type="caution">
    <text evidence="1">The sequence shown here is derived from an EMBL/GenBank/DDBJ whole genome shotgun (WGS) entry which is preliminary data.</text>
</comment>
<dbReference type="EMBL" id="LITS01000033">
    <property type="protein sequence ID" value="OAA83719.1"/>
    <property type="molecule type" value="Genomic_DNA"/>
</dbReference>
<protein>
    <submittedName>
        <fullName evidence="1">Uncharacterized protein</fullName>
    </submittedName>
</protein>
<proteinExistence type="predicted"/>
<name>A0ABX2TNM1_CLOLD</name>
<gene>
    <name evidence="1" type="ORF">WX45_02060</name>
</gene>
<sequence length="58" mass="6560">MKVTPLSIPNRKVKLQGADGTAGEALWENRSLPGKKNRVLISTLFFYHNLILSDDYEL</sequence>
<dbReference type="Proteomes" id="UP000077020">
    <property type="component" value="Unassembled WGS sequence"/>
</dbReference>